<accession>A0A674NJ04</accession>
<dbReference type="AlphaFoldDB" id="A0A674NJ04"/>
<reference evidence="3" key="3">
    <citation type="submission" date="2025-09" db="UniProtKB">
        <authorList>
            <consortium name="Ensembl"/>
        </authorList>
    </citation>
    <scope>IDENTIFICATION</scope>
</reference>
<feature type="domain" description="Ig-like" evidence="2">
    <location>
        <begin position="153"/>
        <end position="235"/>
    </location>
</feature>
<dbReference type="SUPFAM" id="SSF48726">
    <property type="entry name" value="Immunoglobulin"/>
    <property type="match status" value="3"/>
</dbReference>
<evidence type="ECO:0000313" key="3">
    <source>
        <dbReference type="Ensembl" id="ENSTRUP00000073192.1"/>
    </source>
</evidence>
<dbReference type="GeneTree" id="ENSGT00940000159005"/>
<evidence type="ECO:0000313" key="4">
    <source>
        <dbReference type="Proteomes" id="UP000005226"/>
    </source>
</evidence>
<dbReference type="RefSeq" id="XP_011611152.2">
    <property type="nucleotide sequence ID" value="XM_011612850.2"/>
</dbReference>
<dbReference type="InterPro" id="IPR047012">
    <property type="entry name" value="ICAM_VCAM"/>
</dbReference>
<evidence type="ECO:0000259" key="2">
    <source>
        <dbReference type="PROSITE" id="PS50835"/>
    </source>
</evidence>
<gene>
    <name evidence="3" type="primary">LOC101077656</name>
</gene>
<keyword evidence="1" id="KW-0732">Signal</keyword>
<dbReference type="InterPro" id="IPR007110">
    <property type="entry name" value="Ig-like_dom"/>
</dbReference>
<dbReference type="InParanoid" id="A0A674NJ04"/>
<dbReference type="GeneID" id="101077656"/>
<keyword evidence="4" id="KW-1185">Reference proteome</keyword>
<dbReference type="PANTHER" id="PTHR13771">
    <property type="entry name" value="INTERCELLULAR ADHESION MOLECULE"/>
    <property type="match status" value="1"/>
</dbReference>
<dbReference type="Ensembl" id="ENSTRUT00000061475.1">
    <property type="protein sequence ID" value="ENSTRUP00000073192.1"/>
    <property type="gene ID" value="ENSTRUG00000027157.1"/>
</dbReference>
<dbReference type="OrthoDB" id="5843397at2759"/>
<dbReference type="GO" id="GO:0005178">
    <property type="term" value="F:integrin binding"/>
    <property type="evidence" value="ECO:0007669"/>
    <property type="project" value="InterPro"/>
</dbReference>
<dbReference type="InterPro" id="IPR013783">
    <property type="entry name" value="Ig-like_fold"/>
</dbReference>
<dbReference type="PROSITE" id="PS50835">
    <property type="entry name" value="IG_LIKE"/>
    <property type="match status" value="2"/>
</dbReference>
<organism evidence="3 4">
    <name type="scientific">Takifugu rubripes</name>
    <name type="common">Japanese pufferfish</name>
    <name type="synonym">Fugu rubripes</name>
    <dbReference type="NCBI Taxonomy" id="31033"/>
    <lineage>
        <taxon>Eukaryota</taxon>
        <taxon>Metazoa</taxon>
        <taxon>Chordata</taxon>
        <taxon>Craniata</taxon>
        <taxon>Vertebrata</taxon>
        <taxon>Euteleostomi</taxon>
        <taxon>Actinopterygii</taxon>
        <taxon>Neopterygii</taxon>
        <taxon>Teleostei</taxon>
        <taxon>Neoteleostei</taxon>
        <taxon>Acanthomorphata</taxon>
        <taxon>Eupercaria</taxon>
        <taxon>Tetraodontiformes</taxon>
        <taxon>Tetradontoidea</taxon>
        <taxon>Tetraodontidae</taxon>
        <taxon>Takifugu</taxon>
    </lineage>
</organism>
<proteinExistence type="predicted"/>
<reference evidence="3" key="2">
    <citation type="submission" date="2025-08" db="UniProtKB">
        <authorList>
            <consortium name="Ensembl"/>
        </authorList>
    </citation>
    <scope>IDENTIFICATION</scope>
</reference>
<dbReference type="InterPro" id="IPR036179">
    <property type="entry name" value="Ig-like_dom_sf"/>
</dbReference>
<sequence length="359" mass="39910">MTTSGWTITLLLLSLSSSASSSHLYINTPAPPPATSAHPPSGSAQDRCPLTISPSVLVIRFGDPVTLNCSVNQMEFEILGWEVSLVTKSGEKERPDFVAPVQFKGPPDPTMERFLVWNVERMTEWDIKLTCFALSYQWRQCSLKLPVLVYKLPEAVSISFVNHTGPLLEGRQYTLQCDVQDVAPVENLTVTFYKGTAALGTLQAKNCVTTPATEVFTLTISPHRDDDGVQYWCEAKLMLGPNGPRHPPVMTSEKITAAVLFDPQLICPTKLQVREGERLSCEVRGNPPPFVTWYRNGEVVVLPARARREDAGKYTALARWLLELKNFTVEVEVLGHGSTNSCDRYFLLLVVLIQIINCM</sequence>
<dbReference type="GO" id="GO:0007155">
    <property type="term" value="P:cell adhesion"/>
    <property type="evidence" value="ECO:0007669"/>
    <property type="project" value="InterPro"/>
</dbReference>
<name>A0A674NJ04_TAKRU</name>
<dbReference type="KEGG" id="tru:101077656"/>
<feature type="domain" description="Ig-like" evidence="2">
    <location>
        <begin position="247"/>
        <end position="315"/>
    </location>
</feature>
<dbReference type="PANTHER" id="PTHR13771:SF9">
    <property type="entry name" value="INTERCELLULAR ADHESION MOLECULE 5"/>
    <property type="match status" value="1"/>
</dbReference>
<reference evidence="3 4" key="1">
    <citation type="journal article" date="2011" name="Genome Biol. Evol.">
        <title>Integration of the genetic map and genome assembly of fugu facilitates insights into distinct features of genome evolution in teleosts and mammals.</title>
        <authorList>
            <person name="Kai W."/>
            <person name="Kikuchi K."/>
            <person name="Tohari S."/>
            <person name="Chew A.K."/>
            <person name="Tay A."/>
            <person name="Fujiwara A."/>
            <person name="Hosoya S."/>
            <person name="Suetake H."/>
            <person name="Naruse K."/>
            <person name="Brenner S."/>
            <person name="Suzuki Y."/>
            <person name="Venkatesh B."/>
        </authorList>
    </citation>
    <scope>NUCLEOTIDE SEQUENCE [LARGE SCALE GENOMIC DNA]</scope>
</reference>
<protein>
    <submittedName>
        <fullName evidence="3">Uncharacterized LOC101077656</fullName>
    </submittedName>
</protein>
<dbReference type="Gene3D" id="2.60.40.10">
    <property type="entry name" value="Immunoglobulins"/>
    <property type="match status" value="3"/>
</dbReference>
<feature type="chain" id="PRO_5025421512" evidence="1">
    <location>
        <begin position="22"/>
        <end position="359"/>
    </location>
</feature>
<dbReference type="Proteomes" id="UP000005226">
    <property type="component" value="Chromosome 17"/>
</dbReference>
<dbReference type="SMART" id="SM00409">
    <property type="entry name" value="IG"/>
    <property type="match status" value="2"/>
</dbReference>
<dbReference type="InterPro" id="IPR003599">
    <property type="entry name" value="Ig_sub"/>
</dbReference>
<dbReference type="OMA" id="TANSCCG"/>
<feature type="signal peptide" evidence="1">
    <location>
        <begin position="1"/>
        <end position="21"/>
    </location>
</feature>
<evidence type="ECO:0000256" key="1">
    <source>
        <dbReference type="SAM" id="SignalP"/>
    </source>
</evidence>